<dbReference type="InterPro" id="IPR008868">
    <property type="entry name" value="TniB"/>
</dbReference>
<dbReference type="RefSeq" id="WP_142864676.1">
    <property type="nucleotide sequence ID" value="NZ_VJMF01000124.1"/>
</dbReference>
<proteinExistence type="predicted"/>
<evidence type="ECO:0000256" key="1">
    <source>
        <dbReference type="SAM" id="MobiDB-lite"/>
    </source>
</evidence>
<sequence>MFEEHGTGNEATAGLLYGISGTGKSTVLRRFTKKFGGPFQTASGIERPVVRVVTPPNSQLGDFHDAILTALGAGDLSMGKARGQETRRHRPARHAKGEAPDPRRIHPRRRGQDRKVHEEIDTLDQGDRQ</sequence>
<dbReference type="AlphaFoldDB" id="A0A549SCP7"/>
<evidence type="ECO:0000313" key="3">
    <source>
        <dbReference type="Proteomes" id="UP000316781"/>
    </source>
</evidence>
<comment type="caution">
    <text evidence="2">The sequence shown here is derived from an EMBL/GenBank/DDBJ whole genome shotgun (WGS) entry which is preliminary data.</text>
</comment>
<dbReference type="InterPro" id="IPR027417">
    <property type="entry name" value="P-loop_NTPase"/>
</dbReference>
<organism evidence="2 3">
    <name type="scientific">Methylosinus sporium</name>
    <dbReference type="NCBI Taxonomy" id="428"/>
    <lineage>
        <taxon>Bacteria</taxon>
        <taxon>Pseudomonadati</taxon>
        <taxon>Pseudomonadota</taxon>
        <taxon>Alphaproteobacteria</taxon>
        <taxon>Hyphomicrobiales</taxon>
        <taxon>Methylocystaceae</taxon>
        <taxon>Methylosinus</taxon>
    </lineage>
</organism>
<dbReference type="Proteomes" id="UP000316781">
    <property type="component" value="Unassembled WGS sequence"/>
</dbReference>
<dbReference type="EMBL" id="VJMF01000124">
    <property type="protein sequence ID" value="TRL22644.1"/>
    <property type="molecule type" value="Genomic_DNA"/>
</dbReference>
<evidence type="ECO:0000313" key="2">
    <source>
        <dbReference type="EMBL" id="TRL22644.1"/>
    </source>
</evidence>
<feature type="compositionally biased region" description="Basic and acidic residues" evidence="1">
    <location>
        <begin position="95"/>
        <end position="104"/>
    </location>
</feature>
<feature type="compositionally biased region" description="Basic and acidic residues" evidence="1">
    <location>
        <begin position="113"/>
        <end position="129"/>
    </location>
</feature>
<name>A0A549SCP7_METSR</name>
<reference evidence="2 3" key="1">
    <citation type="submission" date="2019-07" db="EMBL/GenBank/DDBJ databases">
        <title>Ln-dependent methylotrophs.</title>
        <authorList>
            <person name="Tani A."/>
        </authorList>
    </citation>
    <scope>NUCLEOTIDE SEQUENCE [LARGE SCALE GENOMIC DNA]</scope>
    <source>
        <strain evidence="2 3">SM89A</strain>
    </source>
</reference>
<gene>
    <name evidence="2" type="ORF">FM996_21115</name>
</gene>
<protein>
    <submittedName>
        <fullName evidence="2">AAA family ATPase</fullName>
    </submittedName>
</protein>
<feature type="region of interest" description="Disordered" evidence="1">
    <location>
        <begin position="78"/>
        <end position="129"/>
    </location>
</feature>
<accession>A0A549SCP7</accession>
<dbReference type="SUPFAM" id="SSF52540">
    <property type="entry name" value="P-loop containing nucleoside triphosphate hydrolases"/>
    <property type="match status" value="1"/>
</dbReference>
<dbReference type="Pfam" id="PF05621">
    <property type="entry name" value="TniB"/>
    <property type="match status" value="1"/>
</dbReference>